<reference evidence="1 2" key="1">
    <citation type="submission" date="2019-05" db="EMBL/GenBank/DDBJ databases">
        <title>Microbulbifer harenosus sp. nov., an alginate-degrading bacterium isolated from coastal sand.</title>
        <authorList>
            <person name="Huang H."/>
            <person name="Mo K."/>
            <person name="Bao S."/>
        </authorList>
    </citation>
    <scope>NUCLEOTIDE SEQUENCE [LARGE SCALE GENOMIC DNA]</scope>
    <source>
        <strain evidence="1 2">HB161719</strain>
    </source>
</reference>
<dbReference type="PANTHER" id="PTHR13812">
    <property type="entry name" value="KETIMINE REDUCTASE MU-CRYSTALLIN"/>
    <property type="match status" value="1"/>
</dbReference>
<organism evidence="1 2">
    <name type="scientific">Microbulbifer harenosus</name>
    <dbReference type="NCBI Taxonomy" id="2576840"/>
    <lineage>
        <taxon>Bacteria</taxon>
        <taxon>Pseudomonadati</taxon>
        <taxon>Pseudomonadota</taxon>
        <taxon>Gammaproteobacteria</taxon>
        <taxon>Cellvibrionales</taxon>
        <taxon>Microbulbiferaceae</taxon>
        <taxon>Microbulbifer</taxon>
    </lineage>
</organism>
<dbReference type="SUPFAM" id="SSF51735">
    <property type="entry name" value="NAD(P)-binding Rossmann-fold domains"/>
    <property type="match status" value="1"/>
</dbReference>
<dbReference type="PANTHER" id="PTHR13812:SF19">
    <property type="entry name" value="KETIMINE REDUCTASE MU-CRYSTALLIN"/>
    <property type="match status" value="1"/>
</dbReference>
<protein>
    <submittedName>
        <fullName evidence="1">Ornithine cyclodeaminase</fullName>
    </submittedName>
</protein>
<evidence type="ECO:0000313" key="1">
    <source>
        <dbReference type="EMBL" id="TLM78134.1"/>
    </source>
</evidence>
<accession>A0ABY2UJ39</accession>
<sequence>MEKHYAEPGDLWLLPQAELEGLGVRYTEVLQIVERAFIALRNGDSENPLKTVVQPRDLRSIGYSMVGRDGASNTVGFKVVYEFDPQRNRDAYNFHSFLFLCDDTSGKPVALMDVVKLGPLRTSATSALMARAAHPDARSALVVGTGVQGRIALPMLLAALPDLEHLRVYGQHQAGLQAVREEVRRMYPDRDVEIVSDLPRAAAQSDIVIGAAGLSARQQVKRAWLKPGAVAVLLGYGVDADVLHGADYRITTDRAQMSVTCGDLADADGNIPPVDAELPDILLGQVPARRKKDDLVFAYNSGMVVSDVALGRYLADLALAEGRGMRTRLW</sequence>
<dbReference type="RefSeq" id="WP_138235007.1">
    <property type="nucleotide sequence ID" value="NZ_CP185860.1"/>
</dbReference>
<dbReference type="Gene3D" id="3.40.50.720">
    <property type="entry name" value="NAD(P)-binding Rossmann-like Domain"/>
    <property type="match status" value="1"/>
</dbReference>
<dbReference type="InterPro" id="IPR003462">
    <property type="entry name" value="ODC_Mu_crystall"/>
</dbReference>
<gene>
    <name evidence="1" type="ORF">FDY93_06830</name>
</gene>
<comment type="caution">
    <text evidence="1">The sequence shown here is derived from an EMBL/GenBank/DDBJ whole genome shotgun (WGS) entry which is preliminary data.</text>
</comment>
<dbReference type="InterPro" id="IPR036291">
    <property type="entry name" value="NAD(P)-bd_dom_sf"/>
</dbReference>
<dbReference type="Gene3D" id="3.30.1780.10">
    <property type="entry name" value="ornithine cyclodeaminase, domain 1"/>
    <property type="match status" value="1"/>
</dbReference>
<dbReference type="EMBL" id="VANI01000007">
    <property type="protein sequence ID" value="TLM78134.1"/>
    <property type="molecule type" value="Genomic_DNA"/>
</dbReference>
<keyword evidence="2" id="KW-1185">Reference proteome</keyword>
<dbReference type="Proteomes" id="UP000306791">
    <property type="component" value="Unassembled WGS sequence"/>
</dbReference>
<dbReference type="PIRSF" id="PIRSF001439">
    <property type="entry name" value="CryM"/>
    <property type="match status" value="1"/>
</dbReference>
<name>A0ABY2UJ39_9GAMM</name>
<evidence type="ECO:0000313" key="2">
    <source>
        <dbReference type="Proteomes" id="UP000306791"/>
    </source>
</evidence>
<dbReference type="Pfam" id="PF02423">
    <property type="entry name" value="OCD_Mu_crystall"/>
    <property type="match status" value="1"/>
</dbReference>
<dbReference type="InterPro" id="IPR023401">
    <property type="entry name" value="ODC_N"/>
</dbReference>
<proteinExistence type="predicted"/>